<keyword evidence="2" id="KW-0326">Glycosidase</keyword>
<evidence type="ECO:0000313" key="5">
    <source>
        <dbReference type="EMBL" id="GEO05716.1"/>
    </source>
</evidence>
<dbReference type="SUPFAM" id="SSF55545">
    <property type="entry name" value="beta-N-acetylhexosaminidase-like domain"/>
    <property type="match status" value="1"/>
</dbReference>
<keyword evidence="3" id="KW-0732">Signal</keyword>
<proteinExistence type="predicted"/>
<dbReference type="InterPro" id="IPR015882">
    <property type="entry name" value="HEX_bac_N"/>
</dbReference>
<dbReference type="AlphaFoldDB" id="A0A512B180"/>
<dbReference type="Pfam" id="PF02838">
    <property type="entry name" value="Glyco_hydro_20b"/>
    <property type="match status" value="1"/>
</dbReference>
<dbReference type="Proteomes" id="UP000321532">
    <property type="component" value="Unassembled WGS sequence"/>
</dbReference>
<accession>A0A512B180</accession>
<feature type="signal peptide" evidence="3">
    <location>
        <begin position="1"/>
        <end position="22"/>
    </location>
</feature>
<dbReference type="OrthoDB" id="99887at2"/>
<keyword evidence="1" id="KW-0378">Hydrolase</keyword>
<protein>
    <recommendedName>
        <fullName evidence="4">Beta-hexosaminidase bacterial type N-terminal domain-containing protein</fullName>
    </recommendedName>
</protein>
<reference evidence="5 6" key="1">
    <citation type="submission" date="2019-07" db="EMBL/GenBank/DDBJ databases">
        <title>Whole genome shotgun sequence of Adhaeribacter aerolatus NBRC 106133.</title>
        <authorList>
            <person name="Hosoyama A."/>
            <person name="Uohara A."/>
            <person name="Ohji S."/>
            <person name="Ichikawa N."/>
        </authorList>
    </citation>
    <scope>NUCLEOTIDE SEQUENCE [LARGE SCALE GENOMIC DNA]</scope>
    <source>
        <strain evidence="5 6">NBRC 106133</strain>
    </source>
</reference>
<organism evidence="5 6">
    <name type="scientific">Adhaeribacter aerolatus</name>
    <dbReference type="NCBI Taxonomy" id="670289"/>
    <lineage>
        <taxon>Bacteria</taxon>
        <taxon>Pseudomonadati</taxon>
        <taxon>Bacteroidota</taxon>
        <taxon>Cytophagia</taxon>
        <taxon>Cytophagales</taxon>
        <taxon>Hymenobacteraceae</taxon>
        <taxon>Adhaeribacter</taxon>
    </lineage>
</organism>
<dbReference type="GO" id="GO:0005975">
    <property type="term" value="P:carbohydrate metabolic process"/>
    <property type="evidence" value="ECO:0007669"/>
    <property type="project" value="UniProtKB-ARBA"/>
</dbReference>
<evidence type="ECO:0000256" key="2">
    <source>
        <dbReference type="ARBA" id="ARBA00023295"/>
    </source>
</evidence>
<evidence type="ECO:0000256" key="1">
    <source>
        <dbReference type="ARBA" id="ARBA00022801"/>
    </source>
</evidence>
<gene>
    <name evidence="5" type="ORF">AAE02nite_33800</name>
</gene>
<comment type="caution">
    <text evidence="5">The sequence shown here is derived from an EMBL/GenBank/DDBJ whole genome shotgun (WGS) entry which is preliminary data.</text>
</comment>
<name>A0A512B180_9BACT</name>
<evidence type="ECO:0000259" key="4">
    <source>
        <dbReference type="Pfam" id="PF02838"/>
    </source>
</evidence>
<feature type="chain" id="PRO_5021972868" description="Beta-hexosaminidase bacterial type N-terminal domain-containing protein" evidence="3">
    <location>
        <begin position="23"/>
        <end position="763"/>
    </location>
</feature>
<dbReference type="Gene3D" id="3.30.379.10">
    <property type="entry name" value="Chitobiase/beta-hexosaminidase domain 2-like"/>
    <property type="match status" value="1"/>
</dbReference>
<dbReference type="GO" id="GO:0016798">
    <property type="term" value="F:hydrolase activity, acting on glycosyl bonds"/>
    <property type="evidence" value="ECO:0007669"/>
    <property type="project" value="UniProtKB-KW"/>
</dbReference>
<feature type="domain" description="Beta-hexosaminidase bacterial type N-terminal" evidence="4">
    <location>
        <begin position="71"/>
        <end position="144"/>
    </location>
</feature>
<evidence type="ECO:0000256" key="3">
    <source>
        <dbReference type="SAM" id="SignalP"/>
    </source>
</evidence>
<keyword evidence="6" id="KW-1185">Reference proteome</keyword>
<evidence type="ECO:0000313" key="6">
    <source>
        <dbReference type="Proteomes" id="UP000321532"/>
    </source>
</evidence>
<dbReference type="InterPro" id="IPR029018">
    <property type="entry name" value="Hex-like_dom2"/>
</dbReference>
<dbReference type="EMBL" id="BJYS01000026">
    <property type="protein sequence ID" value="GEO05716.1"/>
    <property type="molecule type" value="Genomic_DNA"/>
</dbReference>
<sequence>MPLKNNLLLIFSLTLLLLSAQAQIRAKKETAKSTAGKTIYRKIKLLCFLIVFLGIVQVSLAQSVSIANQVKSPRASYAVAMLEKYLIKQGYTIKKAPADFAIALNVNTSKLGSEAYTISPAGKKITITGGDGTGLIYSTLSVAEDIRNGTKLQNIKARSESPKLPFRAIKFDLPWDTYRHSYSLDQHIETCRDVNYWRAFLDMMVENRFNALTLWNLHPYTYMIKAKNFPEATPFNDQELREWQNLFRSIFRMAKERGIDTYLIPFNIFVSPEFAKAHNVAMDNLEHHFFVKGDTSEIIKRYTRESVAQVLQEYPDLTGFGLTLGEGMGGMTPQEREDWMKETIIQGMRLAGRKSKLVHRIPFSGNTGSLGATTVEMEQITRKGIEKEAAMDFISPPIWADLKFNWSHAHSTPKLIKVHGGKLYGTYFNPVPQDYKITWTARNEDFFCLRWGVPGFVREHINQNSPAYVGGYFIGSETYIPAKDYFTKISGPVDWRYAFERQWLFYKIWGRLLYNPATPDAVFKAEFTRRYGPAGENLLQASALAGSTPLRLASSYDFTWDFSLYSEGMLALDSKTKRVGYISVDRQINQPPLDPDYVSVADYVKAVAKDSSFPENKITPPKLAQRLEQDCQKALGLVENINTAGNNTLLYEVADIKTWANLGLHFAEKLKGGVALQTYRLKGGEENKQNAIKHLEKALHFWDEVIAITRPIYHDMPLVHYSEQDGKSWQQNDHLRFHWEKIRPDVAKDIQIARQSKANSAAD</sequence>